<evidence type="ECO:0000256" key="1">
    <source>
        <dbReference type="ARBA" id="ARBA00022729"/>
    </source>
</evidence>
<dbReference type="InterPro" id="IPR050413">
    <property type="entry name" value="TCR_beta_variable"/>
</dbReference>
<feature type="domain" description="Ig-like" evidence="3">
    <location>
        <begin position="29"/>
        <end position="99"/>
    </location>
</feature>
<dbReference type="GO" id="GO:0007166">
    <property type="term" value="P:cell surface receptor signaling pathway"/>
    <property type="evidence" value="ECO:0007669"/>
    <property type="project" value="TreeGrafter"/>
</dbReference>
<keyword evidence="2" id="KW-0391">Immunity</keyword>
<dbReference type="PROSITE" id="PS50835">
    <property type="entry name" value="IG_LIKE"/>
    <property type="match status" value="1"/>
</dbReference>
<dbReference type="Proteomes" id="UP000694701">
    <property type="component" value="Unplaced"/>
</dbReference>
<keyword evidence="1" id="KW-0732">Signal</keyword>
<dbReference type="SMART" id="SM00406">
    <property type="entry name" value="IGv"/>
    <property type="match status" value="1"/>
</dbReference>
<dbReference type="SUPFAM" id="SSF48726">
    <property type="entry name" value="Immunoglobulin"/>
    <property type="match status" value="1"/>
</dbReference>
<dbReference type="Gene3D" id="2.60.40.10">
    <property type="entry name" value="Immunoglobulins"/>
    <property type="match status" value="1"/>
</dbReference>
<evidence type="ECO:0000313" key="4">
    <source>
        <dbReference type="Ensembl" id="ENSCCRP00020082515.1"/>
    </source>
</evidence>
<dbReference type="PANTHER" id="PTHR23268">
    <property type="entry name" value="T-CELL RECEPTOR BETA CHAIN"/>
    <property type="match status" value="1"/>
</dbReference>
<sequence length="99" mass="11157">MKRKISLLCLVQSQKVDQSPPDLIRKLTESAVLTCSHSDQGFDLILWYKRSDDNGFLFLEFMDKIVMSGNGNSNGLFTIKNLASNDSAVYFCAACYTMF</sequence>
<accession>A0A8C2IMU4</accession>
<organism evidence="4 5">
    <name type="scientific">Cyprinus carpio</name>
    <name type="common">Common carp</name>
    <dbReference type="NCBI Taxonomy" id="7962"/>
    <lineage>
        <taxon>Eukaryota</taxon>
        <taxon>Metazoa</taxon>
        <taxon>Chordata</taxon>
        <taxon>Craniata</taxon>
        <taxon>Vertebrata</taxon>
        <taxon>Euteleostomi</taxon>
        <taxon>Actinopterygii</taxon>
        <taxon>Neopterygii</taxon>
        <taxon>Teleostei</taxon>
        <taxon>Ostariophysi</taxon>
        <taxon>Cypriniformes</taxon>
        <taxon>Cyprinidae</taxon>
        <taxon>Cyprininae</taxon>
        <taxon>Cyprinus</taxon>
    </lineage>
</organism>
<dbReference type="AlphaFoldDB" id="A0A8C2IMU4"/>
<dbReference type="Ensembl" id="ENSCCRT00020090318.1">
    <property type="protein sequence ID" value="ENSCCRP00020082515.1"/>
    <property type="gene ID" value="ENSCCRG00020038096.1"/>
</dbReference>
<protein>
    <recommendedName>
        <fullName evidence="3">Ig-like domain-containing protein</fullName>
    </recommendedName>
</protein>
<evidence type="ECO:0000256" key="2">
    <source>
        <dbReference type="ARBA" id="ARBA00022859"/>
    </source>
</evidence>
<name>A0A8C2IMU4_CYPCA</name>
<dbReference type="InterPro" id="IPR013106">
    <property type="entry name" value="Ig_V-set"/>
</dbReference>
<dbReference type="InterPro" id="IPR036179">
    <property type="entry name" value="Ig-like_dom_sf"/>
</dbReference>
<proteinExistence type="predicted"/>
<dbReference type="GO" id="GO:0005886">
    <property type="term" value="C:plasma membrane"/>
    <property type="evidence" value="ECO:0007669"/>
    <property type="project" value="TreeGrafter"/>
</dbReference>
<dbReference type="GO" id="GO:0002376">
    <property type="term" value="P:immune system process"/>
    <property type="evidence" value="ECO:0007669"/>
    <property type="project" value="UniProtKB-KW"/>
</dbReference>
<dbReference type="InterPro" id="IPR013783">
    <property type="entry name" value="Ig-like_fold"/>
</dbReference>
<dbReference type="InterPro" id="IPR007110">
    <property type="entry name" value="Ig-like_dom"/>
</dbReference>
<reference evidence="4" key="1">
    <citation type="submission" date="2025-08" db="UniProtKB">
        <authorList>
            <consortium name="Ensembl"/>
        </authorList>
    </citation>
    <scope>IDENTIFICATION</scope>
</reference>
<evidence type="ECO:0000259" key="3">
    <source>
        <dbReference type="PROSITE" id="PS50835"/>
    </source>
</evidence>
<evidence type="ECO:0000313" key="5">
    <source>
        <dbReference type="Proteomes" id="UP000694701"/>
    </source>
</evidence>
<dbReference type="Pfam" id="PF07686">
    <property type="entry name" value="V-set"/>
    <property type="match status" value="1"/>
</dbReference>